<name>A0ACC6NZ91_9BURK</name>
<reference evidence="1" key="1">
    <citation type="submission" date="2023-10" db="EMBL/GenBank/DDBJ databases">
        <title>Amphibacter perezi, gen. nov., sp. nov. a novel taxa of the family Comamonadaceae, class Betaproteobacteria isolated from the skin microbiota of Pelophylax perezi from different populations.</title>
        <authorList>
            <person name="Costa S."/>
            <person name="Proenca D.N."/>
            <person name="Lopes I."/>
            <person name="Morais P.V."/>
        </authorList>
    </citation>
    <scope>NUCLEOTIDE SEQUENCE</scope>
    <source>
        <strain evidence="1">SL12-8</strain>
    </source>
</reference>
<dbReference type="Proteomes" id="UP001364695">
    <property type="component" value="Unassembled WGS sequence"/>
</dbReference>
<protein>
    <submittedName>
        <fullName evidence="1">DUF1840 domain-containing protein</fullName>
    </submittedName>
</protein>
<keyword evidence="2" id="KW-1185">Reference proteome</keyword>
<comment type="caution">
    <text evidence="1">The sequence shown here is derived from an EMBL/GenBank/DDBJ whole genome shotgun (WGS) entry which is preliminary data.</text>
</comment>
<evidence type="ECO:0000313" key="1">
    <source>
        <dbReference type="EMBL" id="MEJ7136894.1"/>
    </source>
</evidence>
<proteinExistence type="predicted"/>
<sequence>MKYTFKSRFSADILMLNPHAENLLRAMGKSPEAQGIVTPEQMPAAISGLEALSAVPHPESEDNESLADHGTGPERRAVPLLAMLREAQAHNAEIIWESQAVHH</sequence>
<organism evidence="1 2">
    <name type="scientific">Amphibiibacter pelophylacis</name>
    <dbReference type="NCBI Taxonomy" id="1799477"/>
    <lineage>
        <taxon>Bacteria</taxon>
        <taxon>Pseudomonadati</taxon>
        <taxon>Pseudomonadota</taxon>
        <taxon>Betaproteobacteria</taxon>
        <taxon>Burkholderiales</taxon>
        <taxon>Sphaerotilaceae</taxon>
        <taxon>Amphibiibacter</taxon>
    </lineage>
</organism>
<accession>A0ACC6NZ91</accession>
<gene>
    <name evidence="1" type="ORF">RV045_00420</name>
</gene>
<evidence type="ECO:0000313" key="2">
    <source>
        <dbReference type="Proteomes" id="UP001364695"/>
    </source>
</evidence>
<dbReference type="EMBL" id="JAWDIE010000001">
    <property type="protein sequence ID" value="MEJ7136894.1"/>
    <property type="molecule type" value="Genomic_DNA"/>
</dbReference>